<sequence length="157" mass="16257">MKPLRPYLLSITLVASIGLAACGGSDEADSTGDSVSATTAEATTTTVAAPTSEPPETSEPSTTVPSSPTTATPGPPTDAPAASELAGFEEYAVLQSTIGNLDSLTPEIETDNPNTRVILYADADGRKVYKSIYVKRNNRLKVIDLNGGGPPLYNDTI</sequence>
<evidence type="ECO:0000313" key="4">
    <source>
        <dbReference type="Proteomes" id="UP000727993"/>
    </source>
</evidence>
<dbReference type="AlphaFoldDB" id="A0A936NAP6"/>
<feature type="chain" id="PRO_5039007011" evidence="2">
    <location>
        <begin position="21"/>
        <end position="157"/>
    </location>
</feature>
<evidence type="ECO:0000256" key="1">
    <source>
        <dbReference type="SAM" id="MobiDB-lite"/>
    </source>
</evidence>
<dbReference type="EMBL" id="JADJZA010000001">
    <property type="protein sequence ID" value="MBK9296191.1"/>
    <property type="molecule type" value="Genomic_DNA"/>
</dbReference>
<reference evidence="3 4" key="1">
    <citation type="submission" date="2020-10" db="EMBL/GenBank/DDBJ databases">
        <title>Connecting structure to function with the recovery of over 1000 high-quality activated sludge metagenome-assembled genomes encoding full-length rRNA genes using long-read sequencing.</title>
        <authorList>
            <person name="Singleton C.M."/>
            <person name="Petriglieri F."/>
            <person name="Kristensen J.M."/>
            <person name="Kirkegaard R.H."/>
            <person name="Michaelsen T.Y."/>
            <person name="Andersen M.H."/>
            <person name="Karst S.M."/>
            <person name="Dueholm M.S."/>
            <person name="Nielsen P.H."/>
            <person name="Albertsen M."/>
        </authorList>
    </citation>
    <scope>NUCLEOTIDE SEQUENCE [LARGE SCALE GENOMIC DNA]</scope>
    <source>
        <strain evidence="3">Lyne_18-Q3-R50-59_MAXAC.006</strain>
    </source>
</reference>
<feature type="region of interest" description="Disordered" evidence="1">
    <location>
        <begin position="22"/>
        <end position="85"/>
    </location>
</feature>
<name>A0A936NAP6_9ACTN</name>
<gene>
    <name evidence="3" type="ORF">IPN02_04835</name>
</gene>
<evidence type="ECO:0000256" key="2">
    <source>
        <dbReference type="SAM" id="SignalP"/>
    </source>
</evidence>
<protein>
    <submittedName>
        <fullName evidence="3">Uncharacterized protein</fullName>
    </submittedName>
</protein>
<accession>A0A936NAP6</accession>
<feature type="compositionally biased region" description="Low complexity" evidence="1">
    <location>
        <begin position="34"/>
        <end position="72"/>
    </location>
</feature>
<comment type="caution">
    <text evidence="3">The sequence shown here is derived from an EMBL/GenBank/DDBJ whole genome shotgun (WGS) entry which is preliminary data.</text>
</comment>
<evidence type="ECO:0000313" key="3">
    <source>
        <dbReference type="EMBL" id="MBK9296191.1"/>
    </source>
</evidence>
<dbReference type="PROSITE" id="PS51257">
    <property type="entry name" value="PROKAR_LIPOPROTEIN"/>
    <property type="match status" value="1"/>
</dbReference>
<organism evidence="3 4">
    <name type="scientific">Candidatus Neomicrothrix subdominans</name>
    <dbReference type="NCBI Taxonomy" id="2954438"/>
    <lineage>
        <taxon>Bacteria</taxon>
        <taxon>Bacillati</taxon>
        <taxon>Actinomycetota</taxon>
        <taxon>Acidimicrobiia</taxon>
        <taxon>Acidimicrobiales</taxon>
        <taxon>Microthrixaceae</taxon>
        <taxon>Candidatus Neomicrothrix</taxon>
    </lineage>
</organism>
<dbReference type="Proteomes" id="UP000727993">
    <property type="component" value="Unassembled WGS sequence"/>
</dbReference>
<keyword evidence="2" id="KW-0732">Signal</keyword>
<feature type="signal peptide" evidence="2">
    <location>
        <begin position="1"/>
        <end position="20"/>
    </location>
</feature>
<proteinExistence type="predicted"/>